<dbReference type="PROSITE" id="PS50801">
    <property type="entry name" value="STAS"/>
    <property type="match status" value="1"/>
</dbReference>
<dbReference type="PANTHER" id="PTHR35849">
    <property type="entry name" value="BLR2341 PROTEIN"/>
    <property type="match status" value="1"/>
</dbReference>
<dbReference type="Pfam" id="PF13466">
    <property type="entry name" value="STAS_2"/>
    <property type="match status" value="1"/>
</dbReference>
<gene>
    <name evidence="2" type="ORF">AB4566_14205</name>
</gene>
<evidence type="ECO:0000259" key="1">
    <source>
        <dbReference type="PROSITE" id="PS50801"/>
    </source>
</evidence>
<keyword evidence="3" id="KW-1185">Reference proteome</keyword>
<dbReference type="SUPFAM" id="SSF52091">
    <property type="entry name" value="SpoIIaa-like"/>
    <property type="match status" value="1"/>
</dbReference>
<evidence type="ECO:0000313" key="2">
    <source>
        <dbReference type="EMBL" id="MFA0569421.1"/>
    </source>
</evidence>
<accession>A0ABV4NDI5</accession>
<dbReference type="Gene3D" id="3.30.750.24">
    <property type="entry name" value="STAS domain"/>
    <property type="match status" value="1"/>
</dbReference>
<dbReference type="RefSeq" id="WP_273294587.1">
    <property type="nucleotide sequence ID" value="NZ_JBFRUW010000051.1"/>
</dbReference>
<proteinExistence type="predicted"/>
<dbReference type="EMBL" id="JBFRUW010000051">
    <property type="protein sequence ID" value="MFA0569421.1"/>
    <property type="molecule type" value="Genomic_DNA"/>
</dbReference>
<protein>
    <submittedName>
        <fullName evidence="2">Lipid asymmetry maintenance protein MlaB</fullName>
    </submittedName>
</protein>
<feature type="domain" description="STAS" evidence="1">
    <location>
        <begin position="1"/>
        <end position="87"/>
    </location>
</feature>
<dbReference type="InterPro" id="IPR052746">
    <property type="entry name" value="MlaB_ABC_Transporter"/>
</dbReference>
<dbReference type="InterPro" id="IPR058548">
    <property type="entry name" value="MlaB-like_STAS"/>
</dbReference>
<dbReference type="InterPro" id="IPR036513">
    <property type="entry name" value="STAS_dom_sf"/>
</dbReference>
<name>A0ABV4NDI5_9VIBR</name>
<dbReference type="InterPro" id="IPR002645">
    <property type="entry name" value="STAS_dom"/>
</dbReference>
<comment type="caution">
    <text evidence="2">The sequence shown here is derived from an EMBL/GenBank/DDBJ whole genome shotgun (WGS) entry which is preliminary data.</text>
</comment>
<dbReference type="Proteomes" id="UP001570417">
    <property type="component" value="Unassembled WGS sequence"/>
</dbReference>
<sequence length="87" mass="9729">MEYVLEESLEISTVLNSKEKYLQWLTHNESISIDASKVTRVDTAGLQALASLFVSAKHVGLDIRIENTSEILNDSIALLDLKAQFYS</sequence>
<reference evidence="2 3" key="1">
    <citation type="journal article" date="2024" name="ISME J.">
        <title>Tailless and filamentous prophages are predominant in marine Vibrio.</title>
        <authorList>
            <person name="Steensen K."/>
            <person name="Seneca J."/>
            <person name="Bartlau N."/>
            <person name="Yu X.A."/>
            <person name="Hussain F.A."/>
            <person name="Polz M.F."/>
        </authorList>
    </citation>
    <scope>NUCLEOTIDE SEQUENCE [LARGE SCALE GENOMIC DNA]</scope>
    <source>
        <strain evidence="2 3">10N.222.51.A1</strain>
    </source>
</reference>
<evidence type="ECO:0000313" key="3">
    <source>
        <dbReference type="Proteomes" id="UP001570417"/>
    </source>
</evidence>
<dbReference type="PANTHER" id="PTHR35849:SF2">
    <property type="entry name" value="BLR2341 PROTEIN"/>
    <property type="match status" value="1"/>
</dbReference>
<organism evidence="2 3">
    <name type="scientific">Vibrio gallaecicus</name>
    <dbReference type="NCBI Taxonomy" id="552386"/>
    <lineage>
        <taxon>Bacteria</taxon>
        <taxon>Pseudomonadati</taxon>
        <taxon>Pseudomonadota</taxon>
        <taxon>Gammaproteobacteria</taxon>
        <taxon>Vibrionales</taxon>
        <taxon>Vibrionaceae</taxon>
        <taxon>Vibrio</taxon>
    </lineage>
</organism>